<sequence>MVDAMTRGHAAAVYALQGNWFRGMMSSLRAKLLAVALILVTWQILYLSGWKSPVVLPGPAAVVANLCQQVQEPLLWQAVWTTLNRALLGFGLALLIGAIAGALVARNGLLRAALGPIITGLQTMPAIAWFPFAIIFFGLNTSAILFVIVIGAAPSVAIGVMAGADHIPPLLLRAAKTMELTGVALYRHVIVPASLPMFVSGLRQGWAFAWRSLMAGELVVLVSNTASIGVLLENAQNMADMPAAIAIMIVILLIGIVMDSAFGAADRLIRRRWGLLVTEHG</sequence>
<dbReference type="Proteomes" id="UP001064782">
    <property type="component" value="Unassembled WGS sequence"/>
</dbReference>
<dbReference type="PANTHER" id="PTHR30151:SF40">
    <property type="entry name" value="TRANSPORT SYSTEM INTEGRAL MEMBRANE PROTEIN"/>
    <property type="match status" value="1"/>
</dbReference>
<evidence type="ECO:0000256" key="1">
    <source>
        <dbReference type="ARBA" id="ARBA00004651"/>
    </source>
</evidence>
<reference evidence="10" key="1">
    <citation type="submission" date="2022-08" db="EMBL/GenBank/DDBJ databases">
        <title>Mycobacterium kiyosense sp. nov., scotochromogenic slow-glowing species isolated from respiratory specimens.</title>
        <authorList>
            <person name="Fukano H."/>
            <person name="Kazumi Y."/>
            <person name="Sakagami N."/>
            <person name="Ato M."/>
            <person name="Mitarai S."/>
            <person name="Hoshino Y."/>
        </authorList>
    </citation>
    <scope>NUCLEOTIDE SEQUENCE</scope>
    <source>
        <strain evidence="10">1413</strain>
        <strain evidence="9">SRL2020-028</strain>
    </source>
</reference>
<keyword evidence="2 7" id="KW-0813">Transport</keyword>
<keyword evidence="4 7" id="KW-0812">Transmembrane</keyword>
<name>A0A9P3Q4A7_9MYCO</name>
<dbReference type="Gene3D" id="1.10.3720.10">
    <property type="entry name" value="MetI-like"/>
    <property type="match status" value="1"/>
</dbReference>
<dbReference type="InterPro" id="IPR000515">
    <property type="entry name" value="MetI-like"/>
</dbReference>
<dbReference type="RefSeq" id="WP_236979625.1">
    <property type="nucleotide sequence ID" value="NZ_BRXE01000011.1"/>
</dbReference>
<gene>
    <name evidence="10" type="primary">ssuC</name>
    <name evidence="10" type="ORF">Mkiyose1413_26090</name>
    <name evidence="9" type="ORF">SRL2020028_15920</name>
</gene>
<dbReference type="InterPro" id="IPR035906">
    <property type="entry name" value="MetI-like_sf"/>
</dbReference>
<feature type="transmembrane region" description="Helical" evidence="7">
    <location>
        <begin position="185"/>
        <end position="202"/>
    </location>
</feature>
<feature type="transmembrane region" description="Helical" evidence="7">
    <location>
        <begin position="244"/>
        <end position="265"/>
    </location>
</feature>
<evidence type="ECO:0000313" key="10">
    <source>
        <dbReference type="EMBL" id="GLD30726.1"/>
    </source>
</evidence>
<dbReference type="GeneID" id="83630384"/>
<comment type="similarity">
    <text evidence="7">Belongs to the binding-protein-dependent transport system permease family.</text>
</comment>
<keyword evidence="5 7" id="KW-1133">Transmembrane helix</keyword>
<accession>A0A9P3Q4A7</accession>
<evidence type="ECO:0000256" key="4">
    <source>
        <dbReference type="ARBA" id="ARBA00022692"/>
    </source>
</evidence>
<evidence type="ECO:0000256" key="6">
    <source>
        <dbReference type="ARBA" id="ARBA00023136"/>
    </source>
</evidence>
<organism evidence="10 11">
    <name type="scientific">Mycobacterium kiyosense</name>
    <dbReference type="NCBI Taxonomy" id="2871094"/>
    <lineage>
        <taxon>Bacteria</taxon>
        <taxon>Bacillati</taxon>
        <taxon>Actinomycetota</taxon>
        <taxon>Actinomycetes</taxon>
        <taxon>Mycobacteriales</taxon>
        <taxon>Mycobacteriaceae</taxon>
        <taxon>Mycobacterium</taxon>
    </lineage>
</organism>
<feature type="transmembrane region" description="Helical" evidence="7">
    <location>
        <begin position="117"/>
        <end position="137"/>
    </location>
</feature>
<dbReference type="SUPFAM" id="SSF161098">
    <property type="entry name" value="MetI-like"/>
    <property type="match status" value="1"/>
</dbReference>
<feature type="transmembrane region" description="Helical" evidence="7">
    <location>
        <begin position="143"/>
        <end position="164"/>
    </location>
</feature>
<dbReference type="GO" id="GO:0005886">
    <property type="term" value="C:plasma membrane"/>
    <property type="evidence" value="ECO:0007669"/>
    <property type="project" value="UniProtKB-SubCell"/>
</dbReference>
<evidence type="ECO:0000256" key="7">
    <source>
        <dbReference type="RuleBase" id="RU363032"/>
    </source>
</evidence>
<evidence type="ECO:0000313" key="11">
    <source>
        <dbReference type="Proteomes" id="UP001064782"/>
    </source>
</evidence>
<keyword evidence="11" id="KW-1185">Reference proteome</keyword>
<dbReference type="GO" id="GO:0055085">
    <property type="term" value="P:transmembrane transport"/>
    <property type="evidence" value="ECO:0007669"/>
    <property type="project" value="InterPro"/>
</dbReference>
<dbReference type="PROSITE" id="PS50928">
    <property type="entry name" value="ABC_TM1"/>
    <property type="match status" value="1"/>
</dbReference>
<protein>
    <submittedName>
        <fullName evidence="10">Sulfate ABC transporter permease</fullName>
    </submittedName>
</protein>
<evidence type="ECO:0000256" key="3">
    <source>
        <dbReference type="ARBA" id="ARBA00022475"/>
    </source>
</evidence>
<evidence type="ECO:0000256" key="5">
    <source>
        <dbReference type="ARBA" id="ARBA00022989"/>
    </source>
</evidence>
<comment type="subcellular location">
    <subcellularLocation>
        <location evidence="1 7">Cell membrane</location>
        <topology evidence="1 7">Multi-pass membrane protein</topology>
    </subcellularLocation>
</comment>
<proteinExistence type="inferred from homology"/>
<evidence type="ECO:0000259" key="8">
    <source>
        <dbReference type="PROSITE" id="PS50928"/>
    </source>
</evidence>
<comment type="caution">
    <text evidence="10">The sequence shown here is derived from an EMBL/GenBank/DDBJ whole genome shotgun (WGS) entry which is preliminary data.</text>
</comment>
<dbReference type="EMBL" id="BRXE01000011">
    <property type="protein sequence ID" value="GLB82336.1"/>
    <property type="molecule type" value="Genomic_DNA"/>
</dbReference>
<feature type="transmembrane region" description="Helical" evidence="7">
    <location>
        <begin position="208"/>
        <end position="232"/>
    </location>
</feature>
<dbReference type="Pfam" id="PF00528">
    <property type="entry name" value="BPD_transp_1"/>
    <property type="match status" value="1"/>
</dbReference>
<keyword evidence="3" id="KW-1003">Cell membrane</keyword>
<dbReference type="CDD" id="cd06261">
    <property type="entry name" value="TM_PBP2"/>
    <property type="match status" value="1"/>
</dbReference>
<evidence type="ECO:0000256" key="2">
    <source>
        <dbReference type="ARBA" id="ARBA00022448"/>
    </source>
</evidence>
<feature type="domain" description="ABC transmembrane type-1" evidence="8">
    <location>
        <begin position="79"/>
        <end position="262"/>
    </location>
</feature>
<keyword evidence="6 7" id="KW-0472">Membrane</keyword>
<dbReference type="AlphaFoldDB" id="A0A9P3Q4A7"/>
<dbReference type="PANTHER" id="PTHR30151">
    <property type="entry name" value="ALKANE SULFONATE ABC TRANSPORTER-RELATED, MEMBRANE SUBUNIT"/>
    <property type="match status" value="1"/>
</dbReference>
<evidence type="ECO:0000313" key="9">
    <source>
        <dbReference type="EMBL" id="GLB82336.1"/>
    </source>
</evidence>
<feature type="transmembrane region" description="Helical" evidence="7">
    <location>
        <begin position="86"/>
        <end position="105"/>
    </location>
</feature>
<dbReference type="Proteomes" id="UP001165663">
    <property type="component" value="Unassembled WGS sequence"/>
</dbReference>
<dbReference type="EMBL" id="BRZI01000016">
    <property type="protein sequence ID" value="GLD30726.1"/>
    <property type="molecule type" value="Genomic_DNA"/>
</dbReference>